<dbReference type="PANTHER" id="PTHR43132">
    <property type="entry name" value="ARSENICAL RESISTANCE OPERON REPRESSOR ARSR-RELATED"/>
    <property type="match status" value="1"/>
</dbReference>
<dbReference type="InterPro" id="IPR001845">
    <property type="entry name" value="HTH_ArsR_DNA-bd_dom"/>
</dbReference>
<dbReference type="PANTHER" id="PTHR43132:SF6">
    <property type="entry name" value="HTH-TYPE TRANSCRIPTIONAL REPRESSOR CZRA"/>
    <property type="match status" value="1"/>
</dbReference>
<dbReference type="CDD" id="cd00090">
    <property type="entry name" value="HTH_ARSR"/>
    <property type="match status" value="1"/>
</dbReference>
<feature type="domain" description="HTH arsR-type" evidence="5">
    <location>
        <begin position="29"/>
        <end position="122"/>
    </location>
</feature>
<dbReference type="Pfam" id="PF01022">
    <property type="entry name" value="HTH_5"/>
    <property type="match status" value="1"/>
</dbReference>
<proteinExistence type="predicted"/>
<organism evidence="6 7">
    <name type="scientific">Marinithermofilum abyssi</name>
    <dbReference type="NCBI Taxonomy" id="1571185"/>
    <lineage>
        <taxon>Bacteria</taxon>
        <taxon>Bacillati</taxon>
        <taxon>Bacillota</taxon>
        <taxon>Bacilli</taxon>
        <taxon>Bacillales</taxon>
        <taxon>Thermoactinomycetaceae</taxon>
        <taxon>Marinithermofilum</taxon>
    </lineage>
</organism>
<evidence type="ECO:0000256" key="3">
    <source>
        <dbReference type="ARBA" id="ARBA00023163"/>
    </source>
</evidence>
<dbReference type="GO" id="GO:0046686">
    <property type="term" value="P:response to cadmium ion"/>
    <property type="evidence" value="ECO:0007669"/>
    <property type="project" value="UniProtKB-KW"/>
</dbReference>
<keyword evidence="1" id="KW-0805">Transcription regulation</keyword>
<dbReference type="NCBIfam" id="NF033788">
    <property type="entry name" value="HTH_metalloreg"/>
    <property type="match status" value="1"/>
</dbReference>
<dbReference type="SMART" id="SM00418">
    <property type="entry name" value="HTH_ARSR"/>
    <property type="match status" value="1"/>
</dbReference>
<protein>
    <submittedName>
        <fullName evidence="6">Transcriptional regulator</fullName>
    </submittedName>
</protein>
<keyword evidence="3" id="KW-0804">Transcription</keyword>
<evidence type="ECO:0000313" key="7">
    <source>
        <dbReference type="Proteomes" id="UP000625210"/>
    </source>
</evidence>
<dbReference type="InterPro" id="IPR051011">
    <property type="entry name" value="Metal_resp_trans_reg"/>
</dbReference>
<name>A0A8J2VC10_9BACL</name>
<comment type="caution">
    <text evidence="6">The sequence shown here is derived from an EMBL/GenBank/DDBJ whole genome shotgun (WGS) entry which is preliminary data.</text>
</comment>
<evidence type="ECO:0000259" key="5">
    <source>
        <dbReference type="PROSITE" id="PS50987"/>
    </source>
</evidence>
<keyword evidence="4" id="KW-0105">Cadmium resistance</keyword>
<dbReference type="Proteomes" id="UP000625210">
    <property type="component" value="Unassembled WGS sequence"/>
</dbReference>
<accession>A0A8J2VC10</accession>
<dbReference type="PROSITE" id="PS50987">
    <property type="entry name" value="HTH_ARSR_2"/>
    <property type="match status" value="1"/>
</dbReference>
<dbReference type="Gene3D" id="1.10.10.10">
    <property type="entry name" value="Winged helix-like DNA-binding domain superfamily/Winged helix DNA-binding domain"/>
    <property type="match status" value="1"/>
</dbReference>
<dbReference type="SUPFAM" id="SSF46785">
    <property type="entry name" value="Winged helix' DNA-binding domain"/>
    <property type="match status" value="1"/>
</dbReference>
<keyword evidence="2" id="KW-0238">DNA-binding</keyword>
<dbReference type="InterPro" id="IPR011991">
    <property type="entry name" value="ArsR-like_HTH"/>
</dbReference>
<dbReference type="GO" id="GO:0003677">
    <property type="term" value="F:DNA binding"/>
    <property type="evidence" value="ECO:0007669"/>
    <property type="project" value="UniProtKB-KW"/>
</dbReference>
<evidence type="ECO:0000256" key="2">
    <source>
        <dbReference type="ARBA" id="ARBA00023125"/>
    </source>
</evidence>
<sequence>MSKKESASADVCEVQCFDEEKVRSAREHLPEVGGMARMFKALGDETRLKIALALLMEKELCVCDVANILDSTVATASHHLRLLRSLGLAKSRKDGKMVYYSLDDEHVRQMIQMATEHLQEDKIRDR</sequence>
<reference evidence="6" key="2">
    <citation type="submission" date="2020-09" db="EMBL/GenBank/DDBJ databases">
        <authorList>
            <person name="Sun Q."/>
            <person name="Zhou Y."/>
        </authorList>
    </citation>
    <scope>NUCLEOTIDE SEQUENCE</scope>
    <source>
        <strain evidence="6">CGMCC 1.15179</strain>
    </source>
</reference>
<dbReference type="InterPro" id="IPR036390">
    <property type="entry name" value="WH_DNA-bd_sf"/>
</dbReference>
<evidence type="ECO:0000256" key="4">
    <source>
        <dbReference type="ARBA" id="ARBA00043263"/>
    </source>
</evidence>
<dbReference type="GO" id="GO:0003700">
    <property type="term" value="F:DNA-binding transcription factor activity"/>
    <property type="evidence" value="ECO:0007669"/>
    <property type="project" value="InterPro"/>
</dbReference>
<reference evidence="6" key="1">
    <citation type="journal article" date="2014" name="Int. J. Syst. Evol. Microbiol.">
        <title>Complete genome sequence of Corynebacterium casei LMG S-19264T (=DSM 44701T), isolated from a smear-ripened cheese.</title>
        <authorList>
            <consortium name="US DOE Joint Genome Institute (JGI-PGF)"/>
            <person name="Walter F."/>
            <person name="Albersmeier A."/>
            <person name="Kalinowski J."/>
            <person name="Ruckert C."/>
        </authorList>
    </citation>
    <scope>NUCLEOTIDE SEQUENCE</scope>
    <source>
        <strain evidence="6">CGMCC 1.15179</strain>
    </source>
</reference>
<dbReference type="InterPro" id="IPR036388">
    <property type="entry name" value="WH-like_DNA-bd_sf"/>
</dbReference>
<evidence type="ECO:0000313" key="6">
    <source>
        <dbReference type="EMBL" id="GGE18411.1"/>
    </source>
</evidence>
<dbReference type="PROSITE" id="PS00846">
    <property type="entry name" value="HTH_ARSR_1"/>
    <property type="match status" value="1"/>
</dbReference>
<dbReference type="PRINTS" id="PR00778">
    <property type="entry name" value="HTHARSR"/>
</dbReference>
<evidence type="ECO:0000256" key="1">
    <source>
        <dbReference type="ARBA" id="ARBA00023015"/>
    </source>
</evidence>
<dbReference type="RefSeq" id="WP_188647778.1">
    <property type="nucleotide sequence ID" value="NZ_BMHQ01000006.1"/>
</dbReference>
<dbReference type="InterPro" id="IPR018334">
    <property type="entry name" value="ArsR_HTH"/>
</dbReference>
<dbReference type="EMBL" id="BMHQ01000006">
    <property type="protein sequence ID" value="GGE18411.1"/>
    <property type="molecule type" value="Genomic_DNA"/>
</dbReference>
<keyword evidence="7" id="KW-1185">Reference proteome</keyword>
<gene>
    <name evidence="6" type="primary">cadC</name>
    <name evidence="6" type="ORF">GCM10011571_20360</name>
</gene>
<dbReference type="AlphaFoldDB" id="A0A8J2VC10"/>